<feature type="region of interest" description="Disordered" evidence="1">
    <location>
        <begin position="68"/>
        <end position="89"/>
    </location>
</feature>
<evidence type="ECO:0008006" key="5">
    <source>
        <dbReference type="Google" id="ProtNLM"/>
    </source>
</evidence>
<comment type="caution">
    <text evidence="3">The sequence shown here is derived from an EMBL/GenBank/DDBJ whole genome shotgun (WGS) entry which is preliminary data.</text>
</comment>
<reference evidence="3" key="1">
    <citation type="journal article" date="2020" name="Phytopathology">
        <title>Genome Sequence Resources of Colletotrichum truncatum, C. plurivorum, C. musicola, and C. sojae: Four Species Pathogenic to Soybean (Glycine max).</title>
        <authorList>
            <person name="Rogerio F."/>
            <person name="Boufleur T.R."/>
            <person name="Ciampi-Guillardi M."/>
            <person name="Sukno S.A."/>
            <person name="Thon M.R."/>
            <person name="Massola Junior N.S."/>
            <person name="Baroncelli R."/>
        </authorList>
    </citation>
    <scope>NUCLEOTIDE SEQUENCE</scope>
    <source>
        <strain evidence="3">LFN00145</strain>
    </source>
</reference>
<accession>A0A8H6JVU4</accession>
<feature type="compositionally biased region" description="Basic and acidic residues" evidence="1">
    <location>
        <begin position="128"/>
        <end position="138"/>
    </location>
</feature>
<protein>
    <recommendedName>
        <fullName evidence="5">Secreted protein</fullName>
    </recommendedName>
</protein>
<gene>
    <name evidence="3" type="ORF">CPLU01_12778</name>
</gene>
<feature type="chain" id="PRO_5034901701" description="Secreted protein" evidence="2">
    <location>
        <begin position="22"/>
        <end position="147"/>
    </location>
</feature>
<evidence type="ECO:0000256" key="2">
    <source>
        <dbReference type="SAM" id="SignalP"/>
    </source>
</evidence>
<evidence type="ECO:0000313" key="4">
    <source>
        <dbReference type="Proteomes" id="UP000654918"/>
    </source>
</evidence>
<dbReference type="Proteomes" id="UP000654918">
    <property type="component" value="Unassembled WGS sequence"/>
</dbReference>
<dbReference type="AlphaFoldDB" id="A0A8H6JVU4"/>
<proteinExistence type="predicted"/>
<feature type="signal peptide" evidence="2">
    <location>
        <begin position="1"/>
        <end position="21"/>
    </location>
</feature>
<name>A0A8H6JVU4_9PEZI</name>
<organism evidence="3 4">
    <name type="scientific">Colletotrichum plurivorum</name>
    <dbReference type="NCBI Taxonomy" id="2175906"/>
    <lineage>
        <taxon>Eukaryota</taxon>
        <taxon>Fungi</taxon>
        <taxon>Dikarya</taxon>
        <taxon>Ascomycota</taxon>
        <taxon>Pezizomycotina</taxon>
        <taxon>Sordariomycetes</taxon>
        <taxon>Hypocreomycetidae</taxon>
        <taxon>Glomerellales</taxon>
        <taxon>Glomerellaceae</taxon>
        <taxon>Colletotrichum</taxon>
        <taxon>Colletotrichum orchidearum species complex</taxon>
    </lineage>
</organism>
<dbReference type="EMBL" id="WIGO01000273">
    <property type="protein sequence ID" value="KAF6820344.1"/>
    <property type="molecule type" value="Genomic_DNA"/>
</dbReference>
<evidence type="ECO:0000313" key="3">
    <source>
        <dbReference type="EMBL" id="KAF6820344.1"/>
    </source>
</evidence>
<keyword evidence="4" id="KW-1185">Reference proteome</keyword>
<feature type="region of interest" description="Disordered" evidence="1">
    <location>
        <begin position="123"/>
        <end position="147"/>
    </location>
</feature>
<sequence>MPPQAVFRLLPAWLLAKPAIAATMDPAKTNNNNNNSGRWRPRHFFSQSSPPGNNFRLNCSKIVARLGTQPAVHEDRNSTEPGAAATHRGRVLSRNVASLGGGWRGEASKRNVFSPTARYAAQIPCGDAGDRDASEEVRLGSCVTKQE</sequence>
<evidence type="ECO:0000256" key="1">
    <source>
        <dbReference type="SAM" id="MobiDB-lite"/>
    </source>
</evidence>
<keyword evidence="2" id="KW-0732">Signal</keyword>